<dbReference type="EMBL" id="CAIF01000013">
    <property type="protein sequence ID" value="CCH41220.1"/>
    <property type="molecule type" value="Genomic_DNA"/>
</dbReference>
<evidence type="ECO:0000313" key="6">
    <source>
        <dbReference type="EMBL" id="CCH41220.1"/>
    </source>
</evidence>
<dbReference type="GO" id="GO:0016491">
    <property type="term" value="F:oxidoreductase activity"/>
    <property type="evidence" value="ECO:0007669"/>
    <property type="project" value="UniProtKB-KW"/>
</dbReference>
<organism evidence="6 7">
    <name type="scientific">Wickerhamomyces ciferrii (strain ATCC 14091 / BCRC 22168 / CBS 111 / JCM 3599 / NBRC 0793 / NRRL Y-1031 F-60-10)</name>
    <name type="common">Yeast</name>
    <name type="synonym">Pichia ciferrii</name>
    <dbReference type="NCBI Taxonomy" id="1206466"/>
    <lineage>
        <taxon>Eukaryota</taxon>
        <taxon>Fungi</taxon>
        <taxon>Dikarya</taxon>
        <taxon>Ascomycota</taxon>
        <taxon>Saccharomycotina</taxon>
        <taxon>Saccharomycetes</taxon>
        <taxon>Phaffomycetales</taxon>
        <taxon>Wickerhamomycetaceae</taxon>
        <taxon>Wickerhamomyces</taxon>
    </lineage>
</organism>
<dbReference type="PANTHER" id="PTHR10742">
    <property type="entry name" value="FLAVIN MONOAMINE OXIDASE"/>
    <property type="match status" value="1"/>
</dbReference>
<dbReference type="InterPro" id="IPR002937">
    <property type="entry name" value="Amino_oxidase"/>
</dbReference>
<comment type="cofactor">
    <cofactor evidence="1 4">
        <name>FAD</name>
        <dbReference type="ChEBI" id="CHEBI:57692"/>
    </cofactor>
</comment>
<comment type="caution">
    <text evidence="6">The sequence shown here is derived from an EMBL/GenBank/DDBJ whole genome shotgun (WGS) entry which is preliminary data.</text>
</comment>
<evidence type="ECO:0000313" key="7">
    <source>
        <dbReference type="Proteomes" id="UP000009328"/>
    </source>
</evidence>
<dbReference type="InterPro" id="IPR036188">
    <property type="entry name" value="FAD/NAD-bd_sf"/>
</dbReference>
<dbReference type="SUPFAM" id="SSF51905">
    <property type="entry name" value="FAD/NAD(P)-binding domain"/>
    <property type="match status" value="1"/>
</dbReference>
<evidence type="ECO:0000259" key="5">
    <source>
        <dbReference type="Pfam" id="PF01593"/>
    </source>
</evidence>
<dbReference type="AlphaFoldDB" id="K0K8Q4"/>
<dbReference type="STRING" id="1206466.K0K8Q4"/>
<keyword evidence="7" id="KW-1185">Reference proteome</keyword>
<protein>
    <recommendedName>
        <fullName evidence="4">Amine oxidase</fullName>
        <ecNumber evidence="4">1.4.3.-</ecNumber>
    </recommendedName>
</protein>
<feature type="binding site" evidence="3">
    <location>
        <position position="212"/>
    </location>
    <ligand>
        <name>FAD</name>
        <dbReference type="ChEBI" id="CHEBI:57692"/>
    </ligand>
</feature>
<feature type="domain" description="Amine oxidase" evidence="5">
    <location>
        <begin position="14"/>
        <end position="459"/>
    </location>
</feature>
<evidence type="ECO:0000256" key="1">
    <source>
        <dbReference type="ARBA" id="ARBA00001974"/>
    </source>
</evidence>
<dbReference type="SUPFAM" id="SSF54373">
    <property type="entry name" value="FAD-linked reductases, C-terminal domain"/>
    <property type="match status" value="1"/>
</dbReference>
<evidence type="ECO:0000256" key="2">
    <source>
        <dbReference type="ARBA" id="ARBA00023002"/>
    </source>
</evidence>
<dbReference type="InterPro" id="IPR001613">
    <property type="entry name" value="Flavin_amine_oxidase"/>
</dbReference>
<evidence type="ECO:0000256" key="3">
    <source>
        <dbReference type="PIRSR" id="PIRSR601613-1"/>
    </source>
</evidence>
<dbReference type="EC" id="1.4.3.-" evidence="4"/>
<reference evidence="6 7" key="1">
    <citation type="journal article" date="2012" name="Eukaryot. Cell">
        <title>Draft genome sequence of Wickerhamomyces ciferrii NRRL Y-1031 F-60-10.</title>
        <authorList>
            <person name="Schneider J."/>
            <person name="Andrea H."/>
            <person name="Blom J."/>
            <person name="Jaenicke S."/>
            <person name="Ruckert C."/>
            <person name="Schorsch C."/>
            <person name="Szczepanowski R."/>
            <person name="Farwick M."/>
            <person name="Goesmann A."/>
            <person name="Puhler A."/>
            <person name="Schaffer S."/>
            <person name="Tauch A."/>
            <person name="Kohler T."/>
            <person name="Brinkrolf K."/>
        </authorList>
    </citation>
    <scope>NUCLEOTIDE SEQUENCE [LARGE SCALE GENOMIC DNA]</scope>
    <source>
        <strain evidence="7">ATCC 14091 / BCRC 22168 / CBS 111 / JCM 3599 / NBRC 0793 / NRRL Y-1031 F-60-10</strain>
    </source>
</reference>
<dbReference type="FunCoup" id="K0K8Q4">
    <property type="interactions" value="386"/>
</dbReference>
<gene>
    <name evidence="6" type="primary">MAOA</name>
    <name evidence="6" type="ORF">BN7_757</name>
</gene>
<accession>K0K8Q4</accession>
<name>K0K8Q4_WICCF</name>
<keyword evidence="4" id="KW-0285">Flavoprotein</keyword>
<keyword evidence="4" id="KW-0274">FAD</keyword>
<feature type="binding site" evidence="3">
    <location>
        <begin position="34"/>
        <end position="35"/>
    </location>
    <ligand>
        <name>FAD</name>
        <dbReference type="ChEBI" id="CHEBI:57692"/>
    </ligand>
</feature>
<keyword evidence="2 4" id="KW-0560">Oxidoreductase</keyword>
<dbReference type="InParanoid" id="K0K8Q4"/>
<evidence type="ECO:0000256" key="4">
    <source>
        <dbReference type="RuleBase" id="RU362067"/>
    </source>
</evidence>
<dbReference type="PRINTS" id="PR00757">
    <property type="entry name" value="AMINEOXDASEF"/>
</dbReference>
<proteinExistence type="inferred from homology"/>
<dbReference type="InterPro" id="IPR050281">
    <property type="entry name" value="Flavin_monoamine_oxidase"/>
</dbReference>
<dbReference type="eggNOG" id="KOG0029">
    <property type="taxonomic scope" value="Eukaryota"/>
</dbReference>
<dbReference type="PANTHER" id="PTHR10742:SF410">
    <property type="entry name" value="LYSINE-SPECIFIC HISTONE DEMETHYLASE 2"/>
    <property type="match status" value="1"/>
</dbReference>
<dbReference type="Gene3D" id="3.50.50.60">
    <property type="entry name" value="FAD/NAD(P)-binding domain"/>
    <property type="match status" value="1"/>
</dbReference>
<dbReference type="Proteomes" id="UP000009328">
    <property type="component" value="Unassembled WGS sequence"/>
</dbReference>
<comment type="similarity">
    <text evidence="4">Belongs to the flavin monoamine oxidase family.</text>
</comment>
<dbReference type="Gene3D" id="3.90.660.10">
    <property type="match status" value="1"/>
</dbReference>
<dbReference type="Pfam" id="PF01593">
    <property type="entry name" value="Amino_oxidase"/>
    <property type="match status" value="1"/>
</dbReference>
<sequence length="464" mass="52113">MASKAKVLIVGGGIAGIKAALELKANGVEFLILEAKDRLGGRLKTVQGKNTKYDLGASWFHETLNNPLFDEELHLPRSERINFHFDDMPIKIFDKNGEVPPTSRLEAIGEEITKYIELKCQEDLEGDKSVYESIIDYFRLKKELLTDDQIVHALGYQRCLELWHGVASNKLSSKYCDVENAGRNALALNYDHLLKRHTDQLLANDYILNKPVKSIKRTDNKTKVQVISTDSEEFVADYVIVAVPQSIIALDPKEKGGITFEPELPKTLTDALEKSHFGSLGKVVIEFEECFWGKDAERFVCLSEAPKDFVKSLEDKSIIPKFPGKDIPKTWEYPILFLNYATSLAKPSLVAFTQSPLTEYLESNPDKAWGYLKPLIQRISDKTDIPNPINQIVTEWTIDPYQRGAYTACFPGDDPISAMIAFEQGFGNVRFAGEHTILEGCGCVHGAWNSGKREANYIINCLNS</sequence>
<dbReference type="HOGENOM" id="CLU_004498_10_1_1"/>